<dbReference type="GO" id="GO:0050660">
    <property type="term" value="F:flavin adenine dinucleotide binding"/>
    <property type="evidence" value="ECO:0007669"/>
    <property type="project" value="InterPro"/>
</dbReference>
<comment type="cofactor">
    <cofactor evidence="2">
        <name>FAD</name>
        <dbReference type="ChEBI" id="CHEBI:57692"/>
    </cofactor>
</comment>
<dbReference type="PANTHER" id="PTHR11552:SF210">
    <property type="entry name" value="GLUCOSE-METHANOL-CHOLINE OXIDOREDUCTASE N-TERMINAL DOMAIN-CONTAINING PROTEIN-RELATED"/>
    <property type="match status" value="1"/>
</dbReference>
<keyword evidence="2 3" id="KW-0274">FAD</keyword>
<gene>
    <name evidence="6" type="ORF">VMCG_05775</name>
</gene>
<dbReference type="Gene3D" id="3.50.50.60">
    <property type="entry name" value="FAD/NAD(P)-binding domain"/>
    <property type="match status" value="1"/>
</dbReference>
<dbReference type="GO" id="GO:0016614">
    <property type="term" value="F:oxidoreductase activity, acting on CH-OH group of donors"/>
    <property type="evidence" value="ECO:0007669"/>
    <property type="project" value="InterPro"/>
</dbReference>
<comment type="caution">
    <text evidence="6">The sequence shown here is derived from an EMBL/GenBank/DDBJ whole genome shotgun (WGS) entry which is preliminary data.</text>
</comment>
<dbReference type="SUPFAM" id="SSF54373">
    <property type="entry name" value="FAD-linked reductases, C-terminal domain"/>
    <property type="match status" value="1"/>
</dbReference>
<dbReference type="PROSITE" id="PS00623">
    <property type="entry name" value="GMC_OXRED_1"/>
    <property type="match status" value="1"/>
</dbReference>
<dbReference type="Gene3D" id="3.30.560.10">
    <property type="entry name" value="Glucose Oxidase, domain 3"/>
    <property type="match status" value="1"/>
</dbReference>
<evidence type="ECO:0000259" key="5">
    <source>
        <dbReference type="PROSITE" id="PS00624"/>
    </source>
</evidence>
<organism evidence="6 7">
    <name type="scientific">Cytospora schulzeri</name>
    <dbReference type="NCBI Taxonomy" id="448051"/>
    <lineage>
        <taxon>Eukaryota</taxon>
        <taxon>Fungi</taxon>
        <taxon>Dikarya</taxon>
        <taxon>Ascomycota</taxon>
        <taxon>Pezizomycotina</taxon>
        <taxon>Sordariomycetes</taxon>
        <taxon>Sordariomycetidae</taxon>
        <taxon>Diaporthales</taxon>
        <taxon>Cytosporaceae</taxon>
        <taxon>Cytospora</taxon>
    </lineage>
</organism>
<dbReference type="InterPro" id="IPR007867">
    <property type="entry name" value="GMC_OxRtase_C"/>
</dbReference>
<dbReference type="InterPro" id="IPR036188">
    <property type="entry name" value="FAD/NAD-bd_sf"/>
</dbReference>
<evidence type="ECO:0000256" key="1">
    <source>
        <dbReference type="ARBA" id="ARBA00010790"/>
    </source>
</evidence>
<comment type="similarity">
    <text evidence="1 3">Belongs to the GMC oxidoreductase family.</text>
</comment>
<dbReference type="Pfam" id="PF00732">
    <property type="entry name" value="GMC_oxred_N"/>
    <property type="match status" value="1"/>
</dbReference>
<evidence type="ECO:0000313" key="7">
    <source>
        <dbReference type="Proteomes" id="UP000283895"/>
    </source>
</evidence>
<feature type="binding site" evidence="2">
    <location>
        <position position="234"/>
    </location>
    <ligand>
        <name>FAD</name>
        <dbReference type="ChEBI" id="CHEBI:57692"/>
    </ligand>
</feature>
<dbReference type="InterPro" id="IPR012132">
    <property type="entry name" value="GMC_OxRdtase"/>
</dbReference>
<keyword evidence="3" id="KW-0285">Flavoprotein</keyword>
<dbReference type="AlphaFoldDB" id="A0A423WI55"/>
<evidence type="ECO:0000313" key="6">
    <source>
        <dbReference type="EMBL" id="ROW03092.1"/>
    </source>
</evidence>
<dbReference type="PROSITE" id="PS00624">
    <property type="entry name" value="GMC_OXRED_2"/>
    <property type="match status" value="1"/>
</dbReference>
<protein>
    <recommendedName>
        <fullName evidence="4 5">Glucose-methanol-choline oxidoreductase N-terminal domain-containing protein</fullName>
    </recommendedName>
</protein>
<dbReference type="Pfam" id="PF05199">
    <property type="entry name" value="GMC_oxred_C"/>
    <property type="match status" value="1"/>
</dbReference>
<accession>A0A423WI55</accession>
<proteinExistence type="inferred from homology"/>
<feature type="binding site" evidence="2">
    <location>
        <begin position="539"/>
        <end position="540"/>
    </location>
    <ligand>
        <name>FAD</name>
        <dbReference type="ChEBI" id="CHEBI:57692"/>
    </ligand>
</feature>
<dbReference type="SUPFAM" id="SSF51905">
    <property type="entry name" value="FAD/NAD(P)-binding domain"/>
    <property type="match status" value="1"/>
</dbReference>
<keyword evidence="7" id="KW-1185">Reference proteome</keyword>
<feature type="domain" description="Glucose-methanol-choline oxidoreductase N-terminal" evidence="4">
    <location>
        <begin position="81"/>
        <end position="104"/>
    </location>
</feature>
<dbReference type="EMBL" id="LKEA01000016">
    <property type="protein sequence ID" value="ROW03092.1"/>
    <property type="molecule type" value="Genomic_DNA"/>
</dbReference>
<dbReference type="PIRSF" id="PIRSF000137">
    <property type="entry name" value="Alcohol_oxidase"/>
    <property type="match status" value="1"/>
</dbReference>
<dbReference type="STRING" id="356882.A0A423WI55"/>
<feature type="binding site" evidence="2">
    <location>
        <begin position="91"/>
        <end position="94"/>
    </location>
    <ligand>
        <name>FAD</name>
        <dbReference type="ChEBI" id="CHEBI:57692"/>
    </ligand>
</feature>
<feature type="domain" description="Glucose-methanol-choline oxidoreductase N-terminal" evidence="5">
    <location>
        <begin position="273"/>
        <end position="287"/>
    </location>
</feature>
<evidence type="ECO:0000256" key="2">
    <source>
        <dbReference type="PIRSR" id="PIRSR000137-2"/>
    </source>
</evidence>
<name>A0A423WI55_9PEZI</name>
<reference evidence="6 7" key="1">
    <citation type="submission" date="2015-09" db="EMBL/GenBank/DDBJ databases">
        <title>Host preference determinants of Valsa canker pathogens revealed by comparative genomics.</title>
        <authorList>
            <person name="Yin Z."/>
            <person name="Huang L."/>
        </authorList>
    </citation>
    <scope>NUCLEOTIDE SEQUENCE [LARGE SCALE GENOMIC DNA]</scope>
    <source>
        <strain evidence="6 7">03-1</strain>
    </source>
</reference>
<dbReference type="InterPro" id="IPR000172">
    <property type="entry name" value="GMC_OxRdtase_N"/>
</dbReference>
<evidence type="ECO:0000259" key="4">
    <source>
        <dbReference type="PROSITE" id="PS00623"/>
    </source>
</evidence>
<dbReference type="Proteomes" id="UP000283895">
    <property type="component" value="Unassembled WGS sequence"/>
</dbReference>
<sequence length="606" mass="65245">MSTYDFVVVGGGTAGLVVAARLSEDPSKRILVLEAGSDHTEDPRAKTPIFFSALLGSEADWAFRTVPQPDLKNRVISLNQGKALGGSSAINAHVFVPPAKGLVDSWETLGNEGWNHERLKGYFAKSYTSPPVDKATEKALGIEAWSTRNDAAKGPIQTSFSGGVSHPIREAWAETFKNRGHQMTGDPFLNGSVGSFSCLASIDPVTSERSYSTTAYYNPNKGRDNLHVTTGAIVEKILFGKEGDSTKATGLQYKHNGETKVVKSSKEVILAAGALQSPKILELSGIGNAELLKTYGIDVVQDLPAVGENLHDHIVCYTGFRAVDDLDTLDPLIRQEPEALQQAMQEYATTRSGPLSSCGTYTYAYLPVLENSAGGVETVKTLLDQHRPTAGDSPHHARARAYYEVTEKALLDPNEPSAAYLTALAQVNMPLDANAGPSLALPGKFVSISTMLSQPLSRGSVHIQSGDLSVPPIIDPKYLSHPVDVEIIARHMLHIKTIATSAPLNKLLHEPLTHRDPASDFDGLEAAKEYARANVGSMWHLAGTCAMLPREKGGVVDAKLKVYGVENLRVVDASAIPLVSTANLQATVYAFAERAADIIKERWDMK</sequence>
<evidence type="ECO:0000256" key="3">
    <source>
        <dbReference type="RuleBase" id="RU003968"/>
    </source>
</evidence>
<dbReference type="PANTHER" id="PTHR11552">
    <property type="entry name" value="GLUCOSE-METHANOL-CHOLINE GMC OXIDOREDUCTASE"/>
    <property type="match status" value="1"/>
</dbReference>
<dbReference type="OrthoDB" id="269227at2759"/>